<evidence type="ECO:0000313" key="8">
    <source>
        <dbReference type="EMBL" id="EHR40154.1"/>
    </source>
</evidence>
<feature type="domain" description="MucB/RseB C-terminal" evidence="7">
    <location>
        <begin position="220"/>
        <end position="310"/>
    </location>
</feature>
<evidence type="ECO:0000256" key="2">
    <source>
        <dbReference type="ARBA" id="ARBA00008150"/>
    </source>
</evidence>
<dbReference type="GO" id="GO:0032885">
    <property type="term" value="P:regulation of polysaccharide biosynthetic process"/>
    <property type="evidence" value="ECO:0007669"/>
    <property type="project" value="TreeGrafter"/>
</dbReference>
<dbReference type="GO" id="GO:0030288">
    <property type="term" value="C:outer membrane-bounded periplasmic space"/>
    <property type="evidence" value="ECO:0007669"/>
    <property type="project" value="TreeGrafter"/>
</dbReference>
<comment type="caution">
    <text evidence="8">The sequence shown here is derived from an EMBL/GenBank/DDBJ whole genome shotgun (WGS) entry which is preliminary data.</text>
</comment>
<dbReference type="PATRIC" id="fig|1129374.4.peg.2644"/>
<feature type="chain" id="PRO_5003591172" evidence="5">
    <location>
        <begin position="22"/>
        <end position="313"/>
    </location>
</feature>
<comment type="similarity">
    <text evidence="2">Belongs to the RseB family.</text>
</comment>
<evidence type="ECO:0000259" key="6">
    <source>
        <dbReference type="Pfam" id="PF03888"/>
    </source>
</evidence>
<feature type="domain" description="MucB/RseB N-terminal" evidence="6">
    <location>
        <begin position="27"/>
        <end position="197"/>
    </location>
</feature>
<dbReference type="Pfam" id="PF17188">
    <property type="entry name" value="MucB_RseB_C"/>
    <property type="match status" value="1"/>
</dbReference>
<reference evidence="8 9" key="1">
    <citation type="journal article" date="2012" name="J. Bacteriol.">
        <title>Genome Sequence of Extracellular-Protease-Producing Alishewanella jeotgali Isolated from Traditional Korean Fermented Seafood.</title>
        <authorList>
            <person name="Jung J."/>
            <person name="Chun J."/>
            <person name="Park W."/>
        </authorList>
    </citation>
    <scope>NUCLEOTIDE SEQUENCE [LARGE SCALE GENOMIC DNA]</scope>
    <source>
        <strain evidence="8 9">KCTC 22429</strain>
    </source>
</reference>
<dbReference type="EMBL" id="AHTH01000045">
    <property type="protein sequence ID" value="EHR40154.1"/>
    <property type="molecule type" value="Genomic_DNA"/>
</dbReference>
<keyword evidence="9" id="KW-1185">Reference proteome</keyword>
<dbReference type="RefSeq" id="WP_008951295.1">
    <property type="nucleotide sequence ID" value="NZ_AHTH01000045.1"/>
</dbReference>
<feature type="signal peptide" evidence="5">
    <location>
        <begin position="1"/>
        <end position="21"/>
    </location>
</feature>
<gene>
    <name evidence="8" type="ORF">AJE_13320</name>
</gene>
<keyword evidence="4" id="KW-0574">Periplasm</keyword>
<evidence type="ECO:0000259" key="7">
    <source>
        <dbReference type="Pfam" id="PF17188"/>
    </source>
</evidence>
<comment type="subcellular location">
    <subcellularLocation>
        <location evidence="1">Periplasm</location>
    </subcellularLocation>
</comment>
<dbReference type="Pfam" id="PF03888">
    <property type="entry name" value="MucB_RseB"/>
    <property type="match status" value="1"/>
</dbReference>
<dbReference type="PANTHER" id="PTHR38782:SF1">
    <property type="entry name" value="SIGMA-E FACTOR REGULATORY PROTEIN RSEB"/>
    <property type="match status" value="1"/>
</dbReference>
<accession>H3ZH14</accession>
<sequence>MNKVLLWLGVVLILSSTVAKADEEGWALLERVQQSVRQHNFDTSFVILKGNQVESYRWLHGRQQQAEIEHLVPMFAEGVDILRRDSQVYYLLSERPALITHSRFIKELPALFYQEPSRLKSLYNAVLGSASMVDGRSAQLLRLSAHSAARYHYWLWVDVETAFPLRLDTLITSADMQQAALEIWQVTHLSISSEMSDNLKQLLEIELPDATALTLSQPPQRHLLHWLPDGYQVVAEPLAIPQLQPEIQSYWLLSDGLHQISVFVQPGQRLPAQAYRDGALTIFVKSDPQQDVTVIGPVSLEIAQRLAAAVTQK</sequence>
<evidence type="ECO:0000256" key="1">
    <source>
        <dbReference type="ARBA" id="ARBA00004418"/>
    </source>
</evidence>
<dbReference type="PANTHER" id="PTHR38782">
    <property type="match status" value="1"/>
</dbReference>
<name>H3ZH14_9ALTE</name>
<dbReference type="PIRSF" id="PIRSF005427">
    <property type="entry name" value="RseB"/>
    <property type="match status" value="1"/>
</dbReference>
<organism evidence="8 9">
    <name type="scientific">Alishewanella jeotgali KCTC 22429</name>
    <dbReference type="NCBI Taxonomy" id="1129374"/>
    <lineage>
        <taxon>Bacteria</taxon>
        <taxon>Pseudomonadati</taxon>
        <taxon>Pseudomonadota</taxon>
        <taxon>Gammaproteobacteria</taxon>
        <taxon>Alteromonadales</taxon>
        <taxon>Alteromonadaceae</taxon>
        <taxon>Alishewanella</taxon>
    </lineage>
</organism>
<dbReference type="AlphaFoldDB" id="H3ZH14"/>
<evidence type="ECO:0000256" key="4">
    <source>
        <dbReference type="ARBA" id="ARBA00022764"/>
    </source>
</evidence>
<keyword evidence="3 5" id="KW-0732">Signal</keyword>
<dbReference type="Gene3D" id="2.50.20.10">
    <property type="entry name" value="Lipoprotein localisation LolA/LolB/LppX"/>
    <property type="match status" value="1"/>
</dbReference>
<dbReference type="InterPro" id="IPR038484">
    <property type="entry name" value="MucB/RseB_C_sf"/>
</dbReference>
<proteinExistence type="inferred from homology"/>
<dbReference type="InterPro" id="IPR005588">
    <property type="entry name" value="MucB_RseB"/>
</dbReference>
<dbReference type="GO" id="GO:0045152">
    <property type="term" value="F:antisigma factor binding"/>
    <property type="evidence" value="ECO:0007669"/>
    <property type="project" value="TreeGrafter"/>
</dbReference>
<dbReference type="STRING" id="1129374.AJE_13320"/>
<dbReference type="CDD" id="cd16327">
    <property type="entry name" value="RseB"/>
    <property type="match status" value="1"/>
</dbReference>
<dbReference type="Proteomes" id="UP000012046">
    <property type="component" value="Unassembled WGS sequence"/>
</dbReference>
<dbReference type="InterPro" id="IPR033436">
    <property type="entry name" value="MucB/RseB_C"/>
</dbReference>
<dbReference type="InterPro" id="IPR033434">
    <property type="entry name" value="MucB/RseB_N"/>
</dbReference>
<evidence type="ECO:0000256" key="5">
    <source>
        <dbReference type="SAM" id="SignalP"/>
    </source>
</evidence>
<protein>
    <submittedName>
        <fullName evidence="8">Anti sigma E (Sigma 24) factor, negative regulator</fullName>
    </submittedName>
</protein>
<evidence type="ECO:0000256" key="3">
    <source>
        <dbReference type="ARBA" id="ARBA00022729"/>
    </source>
</evidence>
<evidence type="ECO:0000313" key="9">
    <source>
        <dbReference type="Proteomes" id="UP000012046"/>
    </source>
</evidence>
<dbReference type="eggNOG" id="COG3026">
    <property type="taxonomic scope" value="Bacteria"/>
</dbReference>
<dbReference type="Gene3D" id="3.30.200.100">
    <property type="entry name" value="MucB/RseB, C-terminal domain"/>
    <property type="match status" value="1"/>
</dbReference>